<dbReference type="GO" id="GO:0004326">
    <property type="term" value="F:tetrahydrofolylpolyglutamate synthase activity"/>
    <property type="evidence" value="ECO:0007669"/>
    <property type="project" value="UniProtKB-EC"/>
</dbReference>
<feature type="domain" description="Mur ligase central" evidence="20">
    <location>
        <begin position="46"/>
        <end position="272"/>
    </location>
</feature>
<dbReference type="InterPro" id="IPR018109">
    <property type="entry name" value="Folylpolyglutamate_synth_CS"/>
</dbReference>
<evidence type="ECO:0000256" key="10">
    <source>
        <dbReference type="ARBA" id="ARBA00022723"/>
    </source>
</evidence>
<proteinExistence type="inferred from homology"/>
<evidence type="ECO:0000256" key="18">
    <source>
        <dbReference type="PIRNR" id="PIRNR001563"/>
    </source>
</evidence>
<evidence type="ECO:0000256" key="17">
    <source>
        <dbReference type="ARBA" id="ARBA00049161"/>
    </source>
</evidence>
<keyword evidence="11 18" id="KW-0547">Nucleotide-binding</keyword>
<evidence type="ECO:0000256" key="9">
    <source>
        <dbReference type="ARBA" id="ARBA00022598"/>
    </source>
</evidence>
<dbReference type="GO" id="GO:0046656">
    <property type="term" value="P:folic acid biosynthetic process"/>
    <property type="evidence" value="ECO:0007669"/>
    <property type="project" value="UniProtKB-KW"/>
</dbReference>
<dbReference type="FunFam" id="3.40.1190.10:FF:000004">
    <property type="entry name" value="Dihydrofolate synthase/folylpolyglutamate synthase"/>
    <property type="match status" value="1"/>
</dbReference>
<organism evidence="21 22">
    <name type="scientific">Priestia koreensis</name>
    <dbReference type="NCBI Taxonomy" id="284581"/>
    <lineage>
        <taxon>Bacteria</taxon>
        <taxon>Bacillati</taxon>
        <taxon>Bacillota</taxon>
        <taxon>Bacilli</taxon>
        <taxon>Bacillales</taxon>
        <taxon>Bacillaceae</taxon>
        <taxon>Priestia</taxon>
    </lineage>
</organism>
<dbReference type="Pfam" id="PF02875">
    <property type="entry name" value="Mur_ligase_C"/>
    <property type="match status" value="1"/>
</dbReference>
<comment type="cofactor">
    <cofactor evidence="1">
        <name>Mg(2+)</name>
        <dbReference type="ChEBI" id="CHEBI:18420"/>
    </cofactor>
</comment>
<dbReference type="GO" id="GO:0005737">
    <property type="term" value="C:cytoplasm"/>
    <property type="evidence" value="ECO:0007669"/>
    <property type="project" value="TreeGrafter"/>
</dbReference>
<evidence type="ECO:0000256" key="5">
    <source>
        <dbReference type="ARBA" id="ARBA00011245"/>
    </source>
</evidence>
<dbReference type="EC" id="6.3.2.12" evidence="6"/>
<dbReference type="NCBIfam" id="TIGR01499">
    <property type="entry name" value="folC"/>
    <property type="match status" value="1"/>
</dbReference>
<gene>
    <name evidence="21" type="ORF">AMD01_08540</name>
</gene>
<keyword evidence="22" id="KW-1185">Reference proteome</keyword>
<dbReference type="PATRIC" id="fig|284581.3.peg.3762"/>
<evidence type="ECO:0000256" key="2">
    <source>
        <dbReference type="ARBA" id="ARBA00004799"/>
    </source>
</evidence>
<dbReference type="InterPro" id="IPR036615">
    <property type="entry name" value="Mur_ligase_C_dom_sf"/>
</dbReference>
<dbReference type="PANTHER" id="PTHR11136">
    <property type="entry name" value="FOLYLPOLYGLUTAMATE SYNTHASE-RELATED"/>
    <property type="match status" value="1"/>
</dbReference>
<evidence type="ECO:0000256" key="1">
    <source>
        <dbReference type="ARBA" id="ARBA00001946"/>
    </source>
</evidence>
<dbReference type="Gene3D" id="3.40.1190.10">
    <property type="entry name" value="Mur-like, catalytic domain"/>
    <property type="match status" value="1"/>
</dbReference>
<dbReference type="OrthoDB" id="9809356at2"/>
<accession>A0A0M0L8Q5</accession>
<sequence>MIRTYEEALSWIHGRLRFGVKPGLIRMRWMLKELGNPERAITAVHIAGTNGKGSTVTYLRNMVEAAGYEVGTFTSPYIESFNERISINGEPISDAEMVKLVNEVKPVVEKLEGEDLGPATEFEVITVMAFLYFGKIRPLDLVIFETGLGGRYDSTNVVSPILTMITNIGFDHMAILGSTVEQIAGEKAGIIKHEVPLITTVEQDEAKKVIEQEVRAKQAPSYWFEKDFTFDDYQALENGEQFSLRTPFGKLEKLQLSMMGYHQVKNASLAAVGALYMKDHGDFSITDDHIRQGLQKSQWMARFEKVRTNPTIIIDGAHNEEGVKSLVDTLRLHYETKRIHILFTCLNDKESTGMIRSLEEDADTITFTSFDFPRAEKASTLYNHAASPNKYMNEDWKQAIASCKERLKDEDDILIITGSLYFIGEVRKYVKR</sequence>
<dbReference type="EC" id="6.3.2.17" evidence="7"/>
<dbReference type="RefSeq" id="WP_053401055.1">
    <property type="nucleotide sequence ID" value="NZ_LILC01000011.1"/>
</dbReference>
<dbReference type="InterPro" id="IPR001645">
    <property type="entry name" value="Folylpolyglutamate_synth"/>
</dbReference>
<protein>
    <recommendedName>
        <fullName evidence="8">Dihydrofolate synthase/folylpolyglutamate synthase</fullName>
        <ecNumber evidence="6">6.3.2.12</ecNumber>
        <ecNumber evidence="7">6.3.2.17</ecNumber>
    </recommendedName>
    <alternativeName>
        <fullName evidence="15">Tetrahydrofolylpolyglutamate synthase</fullName>
    </alternativeName>
</protein>
<dbReference type="InterPro" id="IPR036565">
    <property type="entry name" value="Mur-like_cat_sf"/>
</dbReference>
<comment type="pathway">
    <text evidence="2">Cofactor biosynthesis; tetrahydrofolate biosynthesis; 7,8-dihydrofolate from 2-amino-4-hydroxy-6-hydroxymethyl-7,8-dihydropteridine diphosphate and 4-aminobenzoate: step 2/2.</text>
</comment>
<evidence type="ECO:0000256" key="16">
    <source>
        <dbReference type="ARBA" id="ARBA00047493"/>
    </source>
</evidence>
<evidence type="ECO:0000256" key="7">
    <source>
        <dbReference type="ARBA" id="ARBA00013025"/>
    </source>
</evidence>
<dbReference type="PANTHER" id="PTHR11136:SF0">
    <property type="entry name" value="DIHYDROFOLATE SYNTHETASE-RELATED"/>
    <property type="match status" value="1"/>
</dbReference>
<evidence type="ECO:0000259" key="19">
    <source>
        <dbReference type="Pfam" id="PF02875"/>
    </source>
</evidence>
<dbReference type="STRING" id="284581.AMD01_08540"/>
<dbReference type="InterPro" id="IPR013221">
    <property type="entry name" value="Mur_ligase_cen"/>
</dbReference>
<evidence type="ECO:0000313" key="22">
    <source>
        <dbReference type="Proteomes" id="UP000037558"/>
    </source>
</evidence>
<evidence type="ECO:0000256" key="14">
    <source>
        <dbReference type="ARBA" id="ARBA00022909"/>
    </source>
</evidence>
<dbReference type="PIRSF" id="PIRSF001563">
    <property type="entry name" value="Folylpolyglu_synth"/>
    <property type="match status" value="1"/>
</dbReference>
<evidence type="ECO:0000256" key="3">
    <source>
        <dbReference type="ARBA" id="ARBA00005150"/>
    </source>
</evidence>
<evidence type="ECO:0000256" key="8">
    <source>
        <dbReference type="ARBA" id="ARBA00019357"/>
    </source>
</evidence>
<keyword evidence="12 18" id="KW-0067">ATP-binding</keyword>
<evidence type="ECO:0000256" key="4">
    <source>
        <dbReference type="ARBA" id="ARBA00008276"/>
    </source>
</evidence>
<dbReference type="SUPFAM" id="SSF53623">
    <property type="entry name" value="MurD-like peptide ligases, catalytic domain"/>
    <property type="match status" value="1"/>
</dbReference>
<dbReference type="Gene3D" id="3.90.190.20">
    <property type="entry name" value="Mur ligase, C-terminal domain"/>
    <property type="match status" value="1"/>
</dbReference>
<evidence type="ECO:0000256" key="6">
    <source>
        <dbReference type="ARBA" id="ARBA00013023"/>
    </source>
</evidence>
<feature type="domain" description="Mur ligase C-terminal" evidence="19">
    <location>
        <begin position="302"/>
        <end position="419"/>
    </location>
</feature>
<dbReference type="GO" id="GO:0046872">
    <property type="term" value="F:metal ion binding"/>
    <property type="evidence" value="ECO:0007669"/>
    <property type="project" value="UniProtKB-KW"/>
</dbReference>
<dbReference type="GO" id="GO:0008841">
    <property type="term" value="F:dihydrofolate synthase activity"/>
    <property type="evidence" value="ECO:0007669"/>
    <property type="project" value="UniProtKB-EC"/>
</dbReference>
<keyword evidence="13" id="KW-0460">Magnesium</keyword>
<evidence type="ECO:0000259" key="20">
    <source>
        <dbReference type="Pfam" id="PF08245"/>
    </source>
</evidence>
<dbReference type="AlphaFoldDB" id="A0A0M0L8Q5"/>
<dbReference type="InterPro" id="IPR004101">
    <property type="entry name" value="Mur_ligase_C"/>
</dbReference>
<name>A0A0M0L8Q5_9BACI</name>
<evidence type="ECO:0000256" key="15">
    <source>
        <dbReference type="ARBA" id="ARBA00030592"/>
    </source>
</evidence>
<dbReference type="Proteomes" id="UP000037558">
    <property type="component" value="Unassembled WGS sequence"/>
</dbReference>
<comment type="pathway">
    <text evidence="3">Cofactor biosynthesis; tetrahydrofolylpolyglutamate biosynthesis.</text>
</comment>
<reference evidence="22" key="1">
    <citation type="submission" date="2015-08" db="EMBL/GenBank/DDBJ databases">
        <title>Fjat-14210 dsm16467.</title>
        <authorList>
            <person name="Liu B."/>
            <person name="Wang J."/>
            <person name="Zhu Y."/>
            <person name="Liu G."/>
            <person name="Chen Q."/>
            <person name="Chen Z."/>
            <person name="Lan J."/>
            <person name="Che J."/>
            <person name="Ge C."/>
            <person name="Shi H."/>
            <person name="Pan Z."/>
            <person name="Liu X."/>
        </authorList>
    </citation>
    <scope>NUCLEOTIDE SEQUENCE [LARGE SCALE GENOMIC DNA]</scope>
    <source>
        <strain evidence="22">DSM 16467</strain>
    </source>
</reference>
<evidence type="ECO:0000256" key="13">
    <source>
        <dbReference type="ARBA" id="ARBA00022842"/>
    </source>
</evidence>
<dbReference type="EMBL" id="LILC01000011">
    <property type="protein sequence ID" value="KOO47043.1"/>
    <property type="molecule type" value="Genomic_DNA"/>
</dbReference>
<comment type="catalytic activity">
    <reaction evidence="17">
        <text>7,8-dihydropteroate + L-glutamate + ATP = 7,8-dihydrofolate + ADP + phosphate + H(+)</text>
        <dbReference type="Rhea" id="RHEA:23584"/>
        <dbReference type="ChEBI" id="CHEBI:15378"/>
        <dbReference type="ChEBI" id="CHEBI:17839"/>
        <dbReference type="ChEBI" id="CHEBI:29985"/>
        <dbReference type="ChEBI" id="CHEBI:30616"/>
        <dbReference type="ChEBI" id="CHEBI:43474"/>
        <dbReference type="ChEBI" id="CHEBI:57451"/>
        <dbReference type="ChEBI" id="CHEBI:456216"/>
        <dbReference type="EC" id="6.3.2.12"/>
    </reaction>
</comment>
<dbReference type="PROSITE" id="PS01011">
    <property type="entry name" value="FOLYLPOLYGLU_SYNT_1"/>
    <property type="match status" value="1"/>
</dbReference>
<dbReference type="SUPFAM" id="SSF53244">
    <property type="entry name" value="MurD-like peptide ligases, peptide-binding domain"/>
    <property type="match status" value="1"/>
</dbReference>
<keyword evidence="14" id="KW-0289">Folate biosynthesis</keyword>
<evidence type="ECO:0000256" key="12">
    <source>
        <dbReference type="ARBA" id="ARBA00022840"/>
    </source>
</evidence>
<keyword evidence="10" id="KW-0479">Metal-binding</keyword>
<dbReference type="PROSITE" id="PS01012">
    <property type="entry name" value="FOLYLPOLYGLU_SYNT_2"/>
    <property type="match status" value="1"/>
</dbReference>
<comment type="caution">
    <text evidence="21">The sequence shown here is derived from an EMBL/GenBank/DDBJ whole genome shotgun (WGS) entry which is preliminary data.</text>
</comment>
<comment type="catalytic activity">
    <reaction evidence="16">
        <text>(6S)-5,6,7,8-tetrahydrofolyl-(gamma-L-Glu)(n) + L-glutamate + ATP = (6S)-5,6,7,8-tetrahydrofolyl-(gamma-L-Glu)(n+1) + ADP + phosphate + H(+)</text>
        <dbReference type="Rhea" id="RHEA:10580"/>
        <dbReference type="Rhea" id="RHEA-COMP:14738"/>
        <dbReference type="Rhea" id="RHEA-COMP:14740"/>
        <dbReference type="ChEBI" id="CHEBI:15378"/>
        <dbReference type="ChEBI" id="CHEBI:29985"/>
        <dbReference type="ChEBI" id="CHEBI:30616"/>
        <dbReference type="ChEBI" id="CHEBI:43474"/>
        <dbReference type="ChEBI" id="CHEBI:141005"/>
        <dbReference type="ChEBI" id="CHEBI:456216"/>
        <dbReference type="EC" id="6.3.2.17"/>
    </reaction>
</comment>
<dbReference type="GO" id="GO:0005524">
    <property type="term" value="F:ATP binding"/>
    <property type="evidence" value="ECO:0007669"/>
    <property type="project" value="UniProtKB-KW"/>
</dbReference>
<evidence type="ECO:0000313" key="21">
    <source>
        <dbReference type="EMBL" id="KOO47043.1"/>
    </source>
</evidence>
<dbReference type="Pfam" id="PF08245">
    <property type="entry name" value="Mur_ligase_M"/>
    <property type="match status" value="1"/>
</dbReference>
<keyword evidence="9 18" id="KW-0436">Ligase</keyword>
<comment type="similarity">
    <text evidence="4 18">Belongs to the folylpolyglutamate synthase family.</text>
</comment>
<comment type="subunit">
    <text evidence="5">Monomer.</text>
</comment>
<evidence type="ECO:0000256" key="11">
    <source>
        <dbReference type="ARBA" id="ARBA00022741"/>
    </source>
</evidence>